<sequence>MAKSKVTDSNRPTTVPKLEINAITIGARLTLNTFLSLKSSISINNVIFLTDSEIALNWLKGSLNHPKTGLYVKNRIREIRDIVQSLERMEVGVKFGYIDTKWNPADIGTRGASNHEFVSHVWWDGYSLEKILNDEFTSTLFSLTKDPELQNDDILLIAEANVIKTHATTDKVEEILDLTRYNTKTKPLRILAYVIKFLRRITTRLKSPLQERL</sequence>
<dbReference type="InterPro" id="IPR008042">
    <property type="entry name" value="Retrotrans_Pao"/>
</dbReference>
<protein>
    <recommendedName>
        <fullName evidence="3">RNase H type-1 domain-containing protein</fullName>
    </recommendedName>
</protein>
<organism evidence="1 2">
    <name type="scientific">Necator americanus</name>
    <name type="common">Human hookworm</name>
    <dbReference type="NCBI Taxonomy" id="51031"/>
    <lineage>
        <taxon>Eukaryota</taxon>
        <taxon>Metazoa</taxon>
        <taxon>Ecdysozoa</taxon>
        <taxon>Nematoda</taxon>
        <taxon>Chromadorea</taxon>
        <taxon>Rhabditida</taxon>
        <taxon>Rhabditina</taxon>
        <taxon>Rhabditomorpha</taxon>
        <taxon>Strongyloidea</taxon>
        <taxon>Ancylostomatidae</taxon>
        <taxon>Bunostominae</taxon>
        <taxon>Necator</taxon>
    </lineage>
</organism>
<name>A0ABR1EJN5_NECAM</name>
<evidence type="ECO:0000313" key="2">
    <source>
        <dbReference type="Proteomes" id="UP001303046"/>
    </source>
</evidence>
<dbReference type="EMBL" id="JAVFWL010000006">
    <property type="protein sequence ID" value="KAK6762887.1"/>
    <property type="molecule type" value="Genomic_DNA"/>
</dbReference>
<dbReference type="Proteomes" id="UP001303046">
    <property type="component" value="Unassembled WGS sequence"/>
</dbReference>
<dbReference type="PANTHER" id="PTHR47331">
    <property type="entry name" value="PHD-TYPE DOMAIN-CONTAINING PROTEIN"/>
    <property type="match status" value="1"/>
</dbReference>
<proteinExistence type="predicted"/>
<reference evidence="1 2" key="1">
    <citation type="submission" date="2023-08" db="EMBL/GenBank/DDBJ databases">
        <title>A Necator americanus chromosomal reference genome.</title>
        <authorList>
            <person name="Ilik V."/>
            <person name="Petrzelkova K.J."/>
            <person name="Pardy F."/>
            <person name="Fuh T."/>
            <person name="Niatou-Singa F.S."/>
            <person name="Gouil Q."/>
            <person name="Baker L."/>
            <person name="Ritchie M.E."/>
            <person name="Jex A.R."/>
            <person name="Gazzola D."/>
            <person name="Li H."/>
            <person name="Toshio Fujiwara R."/>
            <person name="Zhan B."/>
            <person name="Aroian R.V."/>
            <person name="Pafco B."/>
            <person name="Schwarz E.M."/>
        </authorList>
    </citation>
    <scope>NUCLEOTIDE SEQUENCE [LARGE SCALE GENOMIC DNA]</scope>
    <source>
        <strain evidence="1 2">Aroian</strain>
        <tissue evidence="1">Whole animal</tissue>
    </source>
</reference>
<comment type="caution">
    <text evidence="1">The sequence shown here is derived from an EMBL/GenBank/DDBJ whole genome shotgun (WGS) entry which is preliminary data.</text>
</comment>
<evidence type="ECO:0008006" key="3">
    <source>
        <dbReference type="Google" id="ProtNLM"/>
    </source>
</evidence>
<dbReference type="Pfam" id="PF05380">
    <property type="entry name" value="Peptidase_A17"/>
    <property type="match status" value="1"/>
</dbReference>
<gene>
    <name evidence="1" type="primary">Necator_chrX.g23713</name>
    <name evidence="1" type="ORF">RB195_023549</name>
</gene>
<accession>A0ABR1EJN5</accession>
<keyword evidence="2" id="KW-1185">Reference proteome</keyword>
<evidence type="ECO:0000313" key="1">
    <source>
        <dbReference type="EMBL" id="KAK6762887.1"/>
    </source>
</evidence>